<accession>A0A645C043</accession>
<comment type="caution">
    <text evidence="1">The sequence shown here is derived from an EMBL/GenBank/DDBJ whole genome shotgun (WGS) entry which is preliminary data.</text>
</comment>
<name>A0A645C043_9ZZZZ</name>
<dbReference type="EMBL" id="VSSQ01023401">
    <property type="protein sequence ID" value="MPM70311.1"/>
    <property type="molecule type" value="Genomic_DNA"/>
</dbReference>
<evidence type="ECO:0000313" key="1">
    <source>
        <dbReference type="EMBL" id="MPM70311.1"/>
    </source>
</evidence>
<reference evidence="1" key="1">
    <citation type="submission" date="2019-08" db="EMBL/GenBank/DDBJ databases">
        <authorList>
            <person name="Kucharzyk K."/>
            <person name="Murdoch R.W."/>
            <person name="Higgins S."/>
            <person name="Loffler F."/>
        </authorList>
    </citation>
    <scope>NUCLEOTIDE SEQUENCE</scope>
</reference>
<sequence length="69" mass="7348">MSFSRNGIGYAGITDKACWFGTVGEVWIKMNGVNGSNSSSGRIDSIDAEMRTSAVSRFAMDYDINGTGS</sequence>
<organism evidence="1">
    <name type="scientific">bioreactor metagenome</name>
    <dbReference type="NCBI Taxonomy" id="1076179"/>
    <lineage>
        <taxon>unclassified sequences</taxon>
        <taxon>metagenomes</taxon>
        <taxon>ecological metagenomes</taxon>
    </lineage>
</organism>
<gene>
    <name evidence="1" type="ORF">SDC9_117266</name>
</gene>
<dbReference type="AlphaFoldDB" id="A0A645C043"/>
<proteinExistence type="predicted"/>
<protein>
    <submittedName>
        <fullName evidence="1">Uncharacterized protein</fullName>
    </submittedName>
</protein>